<dbReference type="SUPFAM" id="SSF81296">
    <property type="entry name" value="E set domains"/>
    <property type="match status" value="2"/>
</dbReference>
<keyword evidence="2" id="KW-0732">Signal</keyword>
<evidence type="ECO:0000313" key="7">
    <source>
        <dbReference type="Proteomes" id="UP000639338"/>
    </source>
</evidence>
<dbReference type="Gene3D" id="2.60.40.1520">
    <property type="entry name" value="Hemocyanin, C-terminal domain"/>
    <property type="match status" value="2"/>
</dbReference>
<dbReference type="Pfam" id="PF03723">
    <property type="entry name" value="Hemocyanin_C"/>
    <property type="match status" value="2"/>
</dbReference>
<gene>
    <name evidence="6" type="ORF">HCN44_008716</name>
</gene>
<dbReference type="Gene3D" id="1.10.1280.10">
    <property type="entry name" value="Di-copper center containing domain from catechol oxidase"/>
    <property type="match status" value="2"/>
</dbReference>
<dbReference type="SUPFAM" id="SSF48050">
    <property type="entry name" value="Hemocyanin, N-terminal domain"/>
    <property type="match status" value="2"/>
</dbReference>
<feature type="domain" description="Hemocyanin middle" evidence="3">
    <location>
        <begin position="162"/>
        <end position="434"/>
    </location>
</feature>
<dbReference type="GO" id="GO:0045735">
    <property type="term" value="F:nutrient reservoir activity"/>
    <property type="evidence" value="ECO:0007669"/>
    <property type="project" value="UniProtKB-KW"/>
</dbReference>
<evidence type="ECO:0000256" key="2">
    <source>
        <dbReference type="SAM" id="SignalP"/>
    </source>
</evidence>
<dbReference type="PRINTS" id="PR00187">
    <property type="entry name" value="HAEMOCYANIN"/>
</dbReference>
<reference evidence="6 7" key="1">
    <citation type="submission" date="2020-08" db="EMBL/GenBank/DDBJ databases">
        <title>Aphidius gifuensis genome sequencing and assembly.</title>
        <authorList>
            <person name="Du Z."/>
        </authorList>
    </citation>
    <scope>NUCLEOTIDE SEQUENCE [LARGE SCALE GENOMIC DNA]</scope>
    <source>
        <strain evidence="6">YNYX2018</strain>
        <tissue evidence="6">Adults</tissue>
    </source>
</reference>
<dbReference type="InterPro" id="IPR005204">
    <property type="entry name" value="Hemocyanin_N"/>
</dbReference>
<feature type="domain" description="Hemocyanin C-terminal" evidence="5">
    <location>
        <begin position="444"/>
        <end position="682"/>
    </location>
</feature>
<dbReference type="InterPro" id="IPR036697">
    <property type="entry name" value="Hemocyanin_N_sf"/>
</dbReference>
<feature type="chain" id="PRO_5032965412" evidence="2">
    <location>
        <begin position="21"/>
        <end position="1416"/>
    </location>
</feature>
<evidence type="ECO:0000256" key="1">
    <source>
        <dbReference type="ARBA" id="ARBA00022761"/>
    </source>
</evidence>
<dbReference type="InterPro" id="IPR013788">
    <property type="entry name" value="Hemocyanin/hexamerin"/>
</dbReference>
<evidence type="ECO:0000259" key="5">
    <source>
        <dbReference type="Pfam" id="PF03723"/>
    </source>
</evidence>
<dbReference type="InterPro" id="IPR005203">
    <property type="entry name" value="Hemocyanin_C"/>
</dbReference>
<name>A0A834XNH6_APHGI</name>
<dbReference type="EMBL" id="JACMRX010000005">
    <property type="protein sequence ID" value="KAF7990042.1"/>
    <property type="molecule type" value="Genomic_DNA"/>
</dbReference>
<keyword evidence="1" id="KW-0758">Storage protein</keyword>
<accession>A0A834XNH6</accession>
<dbReference type="Pfam" id="PF03722">
    <property type="entry name" value="Hemocyanin_N"/>
    <property type="match status" value="2"/>
</dbReference>
<feature type="domain" description="Hemocyanin N-terminal" evidence="4">
    <location>
        <begin position="34"/>
        <end position="157"/>
    </location>
</feature>
<dbReference type="OrthoDB" id="6371642at2759"/>
<proteinExistence type="predicted"/>
<dbReference type="InterPro" id="IPR037020">
    <property type="entry name" value="Hemocyanin_C_sf"/>
</dbReference>
<dbReference type="InterPro" id="IPR008922">
    <property type="entry name" value="Di-copper_centre_dom_sf"/>
</dbReference>
<feature type="domain" description="Hemocyanin N-terminal" evidence="4">
    <location>
        <begin position="768"/>
        <end position="890"/>
    </location>
</feature>
<feature type="domain" description="Hemocyanin middle" evidence="3">
    <location>
        <begin position="897"/>
        <end position="1162"/>
    </location>
</feature>
<sequence length="1416" mass="168371">MFKELVVLALTGFCLTKATGVYPYAETFTADADFLHKQKQIYELFFYIDQAKLVGSEFYEVGRTYDIESSIEYYSDPSIVHEFLYRFKLGYLPRGSLFSVYYKEHRDELSVFFRLLYSAKDFATYYKTLSWARFYINEGMFVTALVTSVMYRPDCKGIILPPMYEVYPHLFFDNEVIQYAQKIKMSSGYKKPISHDSFNVETYFIDYNYTSLFMKHYIDGEYELDYFTDDVALNNYYYYIRNLFPFWMNIKDFAVPKHIRGELYYYIHQQLMARYYLERLSHGFGEIEDFSYSKDFAPSFYSTLAYSNGVALPSRERWSEVPSYKYNYVREIENIEMRIYEAIDSGYLYDYEGKKFSLYSAEGFNYLGNLIEGNYDSYNVNFYGAIDALYRDIFGFNYDCKHKLCVVPSSLQLYSTSLRDPAFYRLYKRIISYFYRYKGKLPAYTHAELDFPGVKIENVYVDKLYTYMEKYNYFINNALTVDSYKEGMGYNVKAAKWRLNYKPFTYKFDIKSASNTKGMVRIFLGPSLDDYYYKESNYMYYSWYNFVELDKFIVDLKAGSNTFERHSTESIYTAKDFVGGDYFYKKLLKSIEGSEPFSYSSKVYGFPENLYLPRGRAGGMPFKLFIHISPVEESKISYFDFPIFGKMLYDGKPFAYPLDRPMEPYVFGDLYNIYFKDVSIYYLKDGIESFYPEKYVADKYVAGEYHGKYEHVAKPYYEKPYYYVLTKKKKKSLQLTMLRPTIILALTLAIVCIVDAHYYTEVTADQEFLLKQKKIYNLFYHVSQPNIVNIEQYNEGQAYSIEANIDSYTNKDEVNHFLELYKYGLLPRGEIFSIYYPKLQTEMKYLFKIFYYAKDFDTFYQTALWARVYINEGQFLCALYQAVVMRPDTEYIQLPQPYEFYPYAFFNSEVIEAAKNIKLSNKISTTESNSYIIRSNYSGWYMGQDYDYERKLNYLTEDIGWNAYYFFLRLDQSFWLSGDEFPIKKLWRGEQYLYAHKMLMNRYYLERLANGLDKVEDFDWNYEFYPGYYPTMVYHNGLPYPQRPQWSKIPHYKYQFLYGIREYESRVAAAIDLGYVIDADGTHHKIYTPEGLNIIGNIIEGNEDSCNKEYYGSIDIFGRKILGYNLDAKTHYHIIPSSLESLFSCTRDPGFYRFYQKIVSYYHRYKETLKPYTKDEIIYPGLIIDSVAVDKLVTFFDEHDTTISNGFFVDSQIDADSYHIKVRQQRLNHKHFTVHIGLNSDVEQKVAIQMYLGPKYDAQGNVLDFTESHKYFYEIDYWVTDVVAGVNKMERSSHDFFFLSPDSEPSEIFYKKIEKAIEGIDKLSYKQSIYGFPERLLLPKGRRAGQVYQLFVYVSPVTEPVTYKSRIFGNYEFSNKTMGFPIDRKIYWPWFQGPNIFFKDVTIYFKHDVDPNATTH</sequence>
<dbReference type="Proteomes" id="UP000639338">
    <property type="component" value="Unassembled WGS sequence"/>
</dbReference>
<evidence type="ECO:0000259" key="4">
    <source>
        <dbReference type="Pfam" id="PF03722"/>
    </source>
</evidence>
<comment type="caution">
    <text evidence="6">The sequence shown here is derived from an EMBL/GenBank/DDBJ whole genome shotgun (WGS) entry which is preliminary data.</text>
</comment>
<dbReference type="InterPro" id="IPR000896">
    <property type="entry name" value="Hemocyanin/hexamerin_mid_dom"/>
</dbReference>
<dbReference type="Gene3D" id="1.20.1370.10">
    <property type="entry name" value="Hemocyanin, N-terminal domain"/>
    <property type="match status" value="2"/>
</dbReference>
<dbReference type="InterPro" id="IPR014756">
    <property type="entry name" value="Ig_E-set"/>
</dbReference>
<feature type="domain" description="Hemocyanin C-terminal" evidence="5">
    <location>
        <begin position="1171"/>
        <end position="1405"/>
    </location>
</feature>
<dbReference type="SUPFAM" id="SSF48056">
    <property type="entry name" value="Di-copper centre-containing domain"/>
    <property type="match status" value="2"/>
</dbReference>
<dbReference type="GO" id="GO:0005615">
    <property type="term" value="C:extracellular space"/>
    <property type="evidence" value="ECO:0007669"/>
    <property type="project" value="UniProtKB-ARBA"/>
</dbReference>
<dbReference type="PROSITE" id="PS00210">
    <property type="entry name" value="HEMOCYANIN_2"/>
    <property type="match status" value="1"/>
</dbReference>
<protein>
    <submittedName>
        <fullName evidence="6">Uncharacterized protein</fullName>
    </submittedName>
</protein>
<keyword evidence="7" id="KW-1185">Reference proteome</keyword>
<dbReference type="PANTHER" id="PTHR11511">
    <property type="entry name" value="LARVAL STORAGE PROTEIN/PHENOLOXIDASE"/>
    <property type="match status" value="1"/>
</dbReference>
<organism evidence="6 7">
    <name type="scientific">Aphidius gifuensis</name>
    <name type="common">Parasitoid wasp</name>
    <dbReference type="NCBI Taxonomy" id="684658"/>
    <lineage>
        <taxon>Eukaryota</taxon>
        <taxon>Metazoa</taxon>
        <taxon>Ecdysozoa</taxon>
        <taxon>Arthropoda</taxon>
        <taxon>Hexapoda</taxon>
        <taxon>Insecta</taxon>
        <taxon>Pterygota</taxon>
        <taxon>Neoptera</taxon>
        <taxon>Endopterygota</taxon>
        <taxon>Hymenoptera</taxon>
        <taxon>Apocrita</taxon>
        <taxon>Ichneumonoidea</taxon>
        <taxon>Braconidae</taxon>
        <taxon>Aphidiinae</taxon>
        <taxon>Aphidius</taxon>
    </lineage>
</organism>
<evidence type="ECO:0000259" key="3">
    <source>
        <dbReference type="Pfam" id="PF00372"/>
    </source>
</evidence>
<evidence type="ECO:0000313" key="6">
    <source>
        <dbReference type="EMBL" id="KAF7990042.1"/>
    </source>
</evidence>
<dbReference type="PANTHER" id="PTHR11511:SF5">
    <property type="entry name" value="FAT-BODY PROTEIN 1-RELATED"/>
    <property type="match status" value="1"/>
</dbReference>
<feature type="signal peptide" evidence="2">
    <location>
        <begin position="1"/>
        <end position="20"/>
    </location>
</feature>
<dbReference type="Pfam" id="PF00372">
    <property type="entry name" value="Hemocyanin_M"/>
    <property type="match status" value="2"/>
</dbReference>